<sequence length="193" mass="20910">MRSPSSKEYLGILVIVLMALAWGPGCQQKKPPLSAKGVAFTKEVQAVINRIGPPLAGPVSRKDAPAVRKALVKAFSVCADACAGMFYHVFILDQEGILTAFYPPAEVEALQFSNYAAVKKAFAEKKPNQSILYLPDGTPTYIIYVPLIDNKRVAGILALGFEGNQVREKRGVGEQEFLSLEFQAPVLKTPKSG</sequence>
<name>A0A7V6A519_9BACT</name>
<organism evidence="1">
    <name type="scientific">Desulfobacca acetoxidans</name>
    <dbReference type="NCBI Taxonomy" id="60893"/>
    <lineage>
        <taxon>Bacteria</taxon>
        <taxon>Pseudomonadati</taxon>
        <taxon>Thermodesulfobacteriota</taxon>
        <taxon>Desulfobaccia</taxon>
        <taxon>Desulfobaccales</taxon>
        <taxon>Desulfobaccaceae</taxon>
        <taxon>Desulfobacca</taxon>
    </lineage>
</organism>
<dbReference type="EMBL" id="DTGR01000184">
    <property type="protein sequence ID" value="HHS30387.1"/>
    <property type="molecule type" value="Genomic_DNA"/>
</dbReference>
<proteinExistence type="predicted"/>
<evidence type="ECO:0008006" key="2">
    <source>
        <dbReference type="Google" id="ProtNLM"/>
    </source>
</evidence>
<dbReference type="AlphaFoldDB" id="A0A7V6A519"/>
<evidence type="ECO:0000313" key="1">
    <source>
        <dbReference type="EMBL" id="HHS30387.1"/>
    </source>
</evidence>
<protein>
    <recommendedName>
        <fullName evidence="2">Double Cache domain-containing protein</fullName>
    </recommendedName>
</protein>
<comment type="caution">
    <text evidence="1">The sequence shown here is derived from an EMBL/GenBank/DDBJ whole genome shotgun (WGS) entry which is preliminary data.</text>
</comment>
<gene>
    <name evidence="1" type="ORF">ENV52_11885</name>
</gene>
<accession>A0A7V6A519</accession>
<reference evidence="1" key="1">
    <citation type="journal article" date="2020" name="mSystems">
        <title>Genome- and Community-Level Interaction Insights into Carbon Utilization and Element Cycling Functions of Hydrothermarchaeota in Hydrothermal Sediment.</title>
        <authorList>
            <person name="Zhou Z."/>
            <person name="Liu Y."/>
            <person name="Xu W."/>
            <person name="Pan J."/>
            <person name="Luo Z.H."/>
            <person name="Li M."/>
        </authorList>
    </citation>
    <scope>NUCLEOTIDE SEQUENCE [LARGE SCALE GENOMIC DNA]</scope>
    <source>
        <strain evidence="1">SpSt-767</strain>
    </source>
</reference>